<name>A0ABS2P951_9BACL</name>
<keyword evidence="10" id="KW-1185">Reference proteome</keyword>
<evidence type="ECO:0000256" key="8">
    <source>
        <dbReference type="SAM" id="Phobius"/>
    </source>
</evidence>
<dbReference type="InterPro" id="IPR007227">
    <property type="entry name" value="Cell_shape_determining_MreD"/>
</dbReference>
<evidence type="ECO:0000256" key="4">
    <source>
        <dbReference type="ARBA" id="ARBA00022692"/>
    </source>
</evidence>
<dbReference type="Pfam" id="PF04093">
    <property type="entry name" value="MreD"/>
    <property type="match status" value="1"/>
</dbReference>
<organism evidence="9 10">
    <name type="scientific">Geomicrobium sediminis</name>
    <dbReference type="NCBI Taxonomy" id="1347788"/>
    <lineage>
        <taxon>Bacteria</taxon>
        <taxon>Bacillati</taxon>
        <taxon>Bacillota</taxon>
        <taxon>Bacilli</taxon>
        <taxon>Bacillales</taxon>
        <taxon>Geomicrobium</taxon>
    </lineage>
</organism>
<gene>
    <name evidence="9" type="ORF">JOD17_000758</name>
</gene>
<evidence type="ECO:0000313" key="9">
    <source>
        <dbReference type="EMBL" id="MBM7631666.1"/>
    </source>
</evidence>
<sequence>MRYLLPAFVAFFFIIEGTWFQVFFPPSTEQDLHWVPRFAFVTVILISIYRGSRSGIFYGMGLGLFQDVVYSTVIGIYTFSYALVGYMAGFNFRAVQSRPFVVLLIVVVAVASLESLIYLMYTWTGIAQVTFEEFAATRLLPSVVLNGAFGILLILPLRKFFLMLEDRDRQQENV</sequence>
<feature type="transmembrane region" description="Helical" evidence="8">
    <location>
        <begin position="139"/>
        <end position="157"/>
    </location>
</feature>
<feature type="transmembrane region" description="Helical" evidence="8">
    <location>
        <begin position="100"/>
        <end position="119"/>
    </location>
</feature>
<evidence type="ECO:0000313" key="10">
    <source>
        <dbReference type="Proteomes" id="UP000741863"/>
    </source>
</evidence>
<keyword evidence="4 8" id="KW-0812">Transmembrane</keyword>
<feature type="transmembrane region" description="Helical" evidence="8">
    <location>
        <begin position="68"/>
        <end position="88"/>
    </location>
</feature>
<evidence type="ECO:0000256" key="6">
    <source>
        <dbReference type="ARBA" id="ARBA00022989"/>
    </source>
</evidence>
<evidence type="ECO:0000256" key="3">
    <source>
        <dbReference type="ARBA" id="ARBA00022475"/>
    </source>
</evidence>
<evidence type="ECO:0000256" key="2">
    <source>
        <dbReference type="ARBA" id="ARBA00007776"/>
    </source>
</evidence>
<dbReference type="Proteomes" id="UP000741863">
    <property type="component" value="Unassembled WGS sequence"/>
</dbReference>
<keyword evidence="5" id="KW-0133">Cell shape</keyword>
<keyword evidence="7 8" id="KW-0472">Membrane</keyword>
<keyword evidence="3" id="KW-1003">Cell membrane</keyword>
<comment type="subcellular location">
    <subcellularLocation>
        <location evidence="1">Cell membrane</location>
        <topology evidence="1">Multi-pass membrane protein</topology>
    </subcellularLocation>
</comment>
<evidence type="ECO:0000256" key="1">
    <source>
        <dbReference type="ARBA" id="ARBA00004651"/>
    </source>
</evidence>
<comment type="caution">
    <text evidence="9">The sequence shown here is derived from an EMBL/GenBank/DDBJ whole genome shotgun (WGS) entry which is preliminary data.</text>
</comment>
<dbReference type="EMBL" id="JAFBEC010000002">
    <property type="protein sequence ID" value="MBM7631666.1"/>
    <property type="molecule type" value="Genomic_DNA"/>
</dbReference>
<dbReference type="NCBIfam" id="TIGR03426">
    <property type="entry name" value="shape_MreD"/>
    <property type="match status" value="1"/>
</dbReference>
<comment type="similarity">
    <text evidence="2">Belongs to the MreD family.</text>
</comment>
<proteinExistence type="inferred from homology"/>
<dbReference type="RefSeq" id="WP_042359551.1">
    <property type="nucleotide sequence ID" value="NZ_JAFBEC010000002.1"/>
</dbReference>
<reference evidence="9 10" key="1">
    <citation type="submission" date="2021-01" db="EMBL/GenBank/DDBJ databases">
        <title>Genomic Encyclopedia of Type Strains, Phase IV (KMG-IV): sequencing the most valuable type-strain genomes for metagenomic binning, comparative biology and taxonomic classification.</title>
        <authorList>
            <person name="Goeker M."/>
        </authorList>
    </citation>
    <scope>NUCLEOTIDE SEQUENCE [LARGE SCALE GENOMIC DNA]</scope>
    <source>
        <strain evidence="9 10">DSM 25540</strain>
    </source>
</reference>
<protein>
    <submittedName>
        <fullName evidence="9">Rod shape-determining protein MreD</fullName>
    </submittedName>
</protein>
<keyword evidence="6 8" id="KW-1133">Transmembrane helix</keyword>
<accession>A0ABS2P951</accession>
<evidence type="ECO:0000256" key="5">
    <source>
        <dbReference type="ARBA" id="ARBA00022960"/>
    </source>
</evidence>
<evidence type="ECO:0000256" key="7">
    <source>
        <dbReference type="ARBA" id="ARBA00023136"/>
    </source>
</evidence>